<evidence type="ECO:0000256" key="2">
    <source>
        <dbReference type="ARBA" id="ARBA00012224"/>
    </source>
</evidence>
<comment type="similarity">
    <text evidence="5">Belongs to the class-II pyridoxal-phosphate-dependent aminotransferase family. MalY/PatB cystathionine beta-lyase subfamily.</text>
</comment>
<dbReference type="InterPro" id="IPR015422">
    <property type="entry name" value="PyrdxlP-dep_Trfase_small"/>
</dbReference>
<accession>A0A4R7NIF1</accession>
<dbReference type="EMBL" id="SOBR01000007">
    <property type="protein sequence ID" value="TDU20242.1"/>
    <property type="molecule type" value="Genomic_DNA"/>
</dbReference>
<proteinExistence type="inferred from homology"/>
<dbReference type="GO" id="GO:0047804">
    <property type="term" value="F:cysteine-S-conjugate beta-lyase activity"/>
    <property type="evidence" value="ECO:0007669"/>
    <property type="project" value="UniProtKB-EC"/>
</dbReference>
<evidence type="ECO:0000313" key="7">
    <source>
        <dbReference type="EMBL" id="TDU20242.1"/>
    </source>
</evidence>
<dbReference type="InterPro" id="IPR004839">
    <property type="entry name" value="Aminotransferase_I/II_large"/>
</dbReference>
<evidence type="ECO:0000256" key="4">
    <source>
        <dbReference type="ARBA" id="ARBA00023239"/>
    </source>
</evidence>
<dbReference type="Pfam" id="PF00155">
    <property type="entry name" value="Aminotran_1_2"/>
    <property type="match status" value="1"/>
</dbReference>
<protein>
    <recommendedName>
        <fullName evidence="2">cysteine-S-conjugate beta-lyase</fullName>
        <ecNumber evidence="2">4.4.1.13</ecNumber>
    </recommendedName>
</protein>
<dbReference type="InterPro" id="IPR015424">
    <property type="entry name" value="PyrdxlP-dep_Trfase"/>
</dbReference>
<name>A0A4R7NIF1_9GAMM</name>
<dbReference type="GO" id="GO:0030170">
    <property type="term" value="F:pyridoxal phosphate binding"/>
    <property type="evidence" value="ECO:0007669"/>
    <property type="project" value="InterPro"/>
</dbReference>
<keyword evidence="3" id="KW-0663">Pyridoxal phosphate</keyword>
<dbReference type="PANTHER" id="PTHR43525">
    <property type="entry name" value="PROTEIN MALY"/>
    <property type="match status" value="1"/>
</dbReference>
<dbReference type="PANTHER" id="PTHR43525:SF1">
    <property type="entry name" value="PROTEIN MALY"/>
    <property type="match status" value="1"/>
</dbReference>
<comment type="caution">
    <text evidence="7">The sequence shown here is derived from an EMBL/GenBank/DDBJ whole genome shotgun (WGS) entry which is preliminary data.</text>
</comment>
<evidence type="ECO:0000256" key="1">
    <source>
        <dbReference type="ARBA" id="ARBA00001933"/>
    </source>
</evidence>
<evidence type="ECO:0000256" key="5">
    <source>
        <dbReference type="ARBA" id="ARBA00037974"/>
    </source>
</evidence>
<dbReference type="Gene3D" id="3.90.1150.10">
    <property type="entry name" value="Aspartate Aminotransferase, domain 1"/>
    <property type="match status" value="1"/>
</dbReference>
<evidence type="ECO:0000259" key="6">
    <source>
        <dbReference type="Pfam" id="PF00155"/>
    </source>
</evidence>
<dbReference type="InterPro" id="IPR051798">
    <property type="entry name" value="Class-II_PLP-Dep_Aminotrans"/>
</dbReference>
<dbReference type="InterPro" id="IPR015421">
    <property type="entry name" value="PyrdxlP-dep_Trfase_major"/>
</dbReference>
<reference evidence="7 8" key="1">
    <citation type="submission" date="2019-03" db="EMBL/GenBank/DDBJ databases">
        <title>Genomic Encyclopedia of Type Strains, Phase IV (KMG-IV): sequencing the most valuable type-strain genomes for metagenomic binning, comparative biology and taxonomic classification.</title>
        <authorList>
            <person name="Goeker M."/>
        </authorList>
    </citation>
    <scope>NUCLEOTIDE SEQUENCE [LARGE SCALE GENOMIC DNA]</scope>
    <source>
        <strain evidence="7 8">DSM 6770</strain>
    </source>
</reference>
<feature type="domain" description="Aminotransferase class I/classII large" evidence="6">
    <location>
        <begin position="38"/>
        <end position="390"/>
    </location>
</feature>
<dbReference type="CDD" id="cd00609">
    <property type="entry name" value="AAT_like"/>
    <property type="match status" value="1"/>
</dbReference>
<gene>
    <name evidence="7" type="ORF">C8E00_107142</name>
</gene>
<organism evidence="7 8">
    <name type="scientific">Chromohalobacter marismortui</name>
    <dbReference type="NCBI Taxonomy" id="42055"/>
    <lineage>
        <taxon>Bacteria</taxon>
        <taxon>Pseudomonadati</taxon>
        <taxon>Pseudomonadota</taxon>
        <taxon>Gammaproteobacteria</taxon>
        <taxon>Oceanospirillales</taxon>
        <taxon>Halomonadaceae</taxon>
        <taxon>Chromohalobacter</taxon>
    </lineage>
</organism>
<dbReference type="SUPFAM" id="SSF53383">
    <property type="entry name" value="PLP-dependent transferases"/>
    <property type="match status" value="1"/>
</dbReference>
<evidence type="ECO:0000256" key="3">
    <source>
        <dbReference type="ARBA" id="ARBA00022898"/>
    </source>
</evidence>
<dbReference type="Gene3D" id="3.40.640.10">
    <property type="entry name" value="Type I PLP-dependent aspartate aminotransferase-like (Major domain)"/>
    <property type="match status" value="1"/>
</dbReference>
<dbReference type="InterPro" id="IPR027619">
    <property type="entry name" value="C-S_lyase_PatB-like"/>
</dbReference>
<comment type="cofactor">
    <cofactor evidence="1">
        <name>pyridoxal 5'-phosphate</name>
        <dbReference type="ChEBI" id="CHEBI:597326"/>
    </cofactor>
</comment>
<dbReference type="AlphaFoldDB" id="A0A4R7NIF1"/>
<dbReference type="Proteomes" id="UP000295380">
    <property type="component" value="Unassembled WGS sequence"/>
</dbReference>
<evidence type="ECO:0000313" key="8">
    <source>
        <dbReference type="Proteomes" id="UP000295380"/>
    </source>
</evidence>
<keyword evidence="8" id="KW-1185">Reference proteome</keyword>
<sequence>MFESLPFESMGLSMSYDFATPLDRRQYPSQKWQRYADDVLPLWVADMDFVSPPAVVSALEERVSHGVFGYGRLTDTLRETLCAWSADHYGWSIAPDWQVWIPGVVPALHLAAQAFCSPGQAVMTATPIYPPFLRVAERSGRIAERVMLAEPETPGAPWRLDLEALEAAITPQTRLLLWCHPHNPTGRVWDQHELHALGELAERHDLLIVSDELHCDLILDATRQHCPLASLSPALAQRTITLWAPSKTFNIAGLSSACAVIPDPELRQRFREAADGLLPEVNILGLTASQAAYAHGEAWRRELLATLDTNLQRLRDQVSRWPGVTMSAPEATYLAWLDMREAGLGVSPQQTLLDSTRVALSDGADFGCPGFARLNFGTPTPVLEEALERLDARLRPAG</sequence>
<keyword evidence="4 7" id="KW-0456">Lyase</keyword>
<dbReference type="EC" id="4.4.1.13" evidence="2"/>
<dbReference type="NCBIfam" id="TIGR04350">
    <property type="entry name" value="C_S_lyase_PatB"/>
    <property type="match status" value="1"/>
</dbReference>